<dbReference type="EMBL" id="FQXV01000010">
    <property type="protein sequence ID" value="SHI14889.1"/>
    <property type="molecule type" value="Genomic_DNA"/>
</dbReference>
<dbReference type="AlphaFoldDB" id="A0A1M5YSH0"/>
<dbReference type="Proteomes" id="UP000183995">
    <property type="component" value="Unassembled WGS sequence"/>
</dbReference>
<reference evidence="1 2" key="1">
    <citation type="submission" date="2016-11" db="EMBL/GenBank/DDBJ databases">
        <authorList>
            <person name="Jaros S."/>
            <person name="Januszkiewicz K."/>
            <person name="Wedrychowicz H."/>
        </authorList>
    </citation>
    <scope>NUCLEOTIDE SEQUENCE [LARGE SCALE GENOMIC DNA]</scope>
    <source>
        <strain evidence="1 2">DSM 10068</strain>
    </source>
</reference>
<keyword evidence="2" id="KW-1185">Reference proteome</keyword>
<evidence type="ECO:0000313" key="2">
    <source>
        <dbReference type="Proteomes" id="UP000183995"/>
    </source>
</evidence>
<evidence type="ECO:0000313" key="1">
    <source>
        <dbReference type="EMBL" id="SHI14889.1"/>
    </source>
</evidence>
<proteinExistence type="predicted"/>
<organism evidence="1 2">
    <name type="scientific">Sporobacter termitidis DSM 10068</name>
    <dbReference type="NCBI Taxonomy" id="1123282"/>
    <lineage>
        <taxon>Bacteria</taxon>
        <taxon>Bacillati</taxon>
        <taxon>Bacillota</taxon>
        <taxon>Clostridia</taxon>
        <taxon>Eubacteriales</taxon>
        <taxon>Oscillospiraceae</taxon>
        <taxon>Sporobacter</taxon>
    </lineage>
</organism>
<name>A0A1M5YSH0_9FIRM</name>
<protein>
    <submittedName>
        <fullName evidence="1">Uncharacterized protein</fullName>
    </submittedName>
</protein>
<dbReference type="STRING" id="1123282.SAMN02745823_02797"/>
<gene>
    <name evidence="1" type="ORF">SAMN02745823_02797</name>
</gene>
<accession>A0A1M5YSH0</accession>
<sequence>MKQIFIEPVRSEETRLRITPAIKNYPGRVIYAANRDDKAYLEIGDNVKVIQFSKEGLDFSDTDRVFLKWSAKNYSDDKAIYDYLCHYKRDNNLLIVIDEAFSVLGYNSTQLLKSAYNWDADIIIVFQSQFWERKFTGYNDNDWAEDKVMKNWEAFLLGEDANLIHHFQSSIES</sequence>
<dbReference type="RefSeq" id="WP_143162363.1">
    <property type="nucleotide sequence ID" value="NZ_FQXV01000010.1"/>
</dbReference>